<proteinExistence type="predicted"/>
<dbReference type="RefSeq" id="WP_304436346.1">
    <property type="nucleotide sequence ID" value="NZ_JAUKUC010000001.1"/>
</dbReference>
<keyword evidence="2" id="KW-1185">Reference proteome</keyword>
<dbReference type="Gene3D" id="2.60.40.10">
    <property type="entry name" value="Immunoglobulins"/>
    <property type="match status" value="1"/>
</dbReference>
<dbReference type="PROSITE" id="PS51257">
    <property type="entry name" value="PROKAR_LIPOPROTEIN"/>
    <property type="match status" value="1"/>
</dbReference>
<organism evidence="1 2">
    <name type="scientific">Maribacter confluentis</name>
    <dbReference type="NCBI Taxonomy" id="1656093"/>
    <lineage>
        <taxon>Bacteria</taxon>
        <taxon>Pseudomonadati</taxon>
        <taxon>Bacteroidota</taxon>
        <taxon>Flavobacteriia</taxon>
        <taxon>Flavobacteriales</taxon>
        <taxon>Flavobacteriaceae</taxon>
        <taxon>Maribacter</taxon>
    </lineage>
</organism>
<dbReference type="EMBL" id="JAUKUC010000001">
    <property type="protein sequence ID" value="MDO1513450.1"/>
    <property type="molecule type" value="Genomic_DNA"/>
</dbReference>
<protein>
    <recommendedName>
        <fullName evidence="3">Fibronectin type-III domain-containing protein</fullName>
    </recommendedName>
</protein>
<name>A0ABT8RRI5_9FLAO</name>
<reference evidence="1" key="2">
    <citation type="submission" date="2023-06" db="EMBL/GenBank/DDBJ databases">
        <authorList>
            <person name="Lucena T."/>
            <person name="Sun Q."/>
        </authorList>
    </citation>
    <scope>NUCLEOTIDE SEQUENCE</scope>
    <source>
        <strain evidence="1">CECT 8869</strain>
    </source>
</reference>
<evidence type="ECO:0000313" key="2">
    <source>
        <dbReference type="Proteomes" id="UP001168579"/>
    </source>
</evidence>
<gene>
    <name evidence="1" type="ORF">Q2T41_12365</name>
</gene>
<dbReference type="InterPro" id="IPR013783">
    <property type="entry name" value="Ig-like_fold"/>
</dbReference>
<reference evidence="1" key="1">
    <citation type="journal article" date="2014" name="Int. J. Syst. Evol. Microbiol.">
        <title>Complete genome of a new Firmicutes species belonging to the dominant human colonic microbiota ('Ruminococcus bicirculans') reveals two chromosomes and a selective capacity to utilize plant glucans.</title>
        <authorList>
            <consortium name="NISC Comparative Sequencing Program"/>
            <person name="Wegmann U."/>
            <person name="Louis P."/>
            <person name="Goesmann A."/>
            <person name="Henrissat B."/>
            <person name="Duncan S.H."/>
            <person name="Flint H.J."/>
        </authorList>
    </citation>
    <scope>NUCLEOTIDE SEQUENCE</scope>
    <source>
        <strain evidence="1">CECT 8869</strain>
    </source>
</reference>
<comment type="caution">
    <text evidence="1">The sequence shown here is derived from an EMBL/GenBank/DDBJ whole genome shotgun (WGS) entry which is preliminary data.</text>
</comment>
<sequence>MKIAIQLILAMAILVSCGGKDSNSPTPPKEEAEKELGAFALTFPDNNLICTEGEENAEGGIDIEFLWTASANATSYDLELINQETNTTDTRTVNGTSVVISLPKGTQFTWQITAKLNSKTLKSDSWNFYSQGTVTESYAPFPAVIEVEDQGNSTVAISWIAEDLDDDLTSYDVSIGTTQNQEVLLEDTTLTTTNFTYTNGEVYIAKVISKDSNGNTSTNELTFSF</sequence>
<evidence type="ECO:0008006" key="3">
    <source>
        <dbReference type="Google" id="ProtNLM"/>
    </source>
</evidence>
<evidence type="ECO:0000313" key="1">
    <source>
        <dbReference type="EMBL" id="MDO1513450.1"/>
    </source>
</evidence>
<accession>A0ABT8RRI5</accession>
<dbReference type="Proteomes" id="UP001168579">
    <property type="component" value="Unassembled WGS sequence"/>
</dbReference>